<dbReference type="InterPro" id="IPR044644">
    <property type="entry name" value="DinF-like"/>
</dbReference>
<evidence type="ECO:0000256" key="6">
    <source>
        <dbReference type="SAM" id="MobiDB-lite"/>
    </source>
</evidence>
<dbReference type="InterPro" id="IPR002528">
    <property type="entry name" value="MATE_fam"/>
</dbReference>
<keyword evidence="5 7" id="KW-0472">Membrane</keyword>
<protein>
    <recommendedName>
        <fullName evidence="9">Polysaccharide biosynthesis protein C-terminal domain-containing protein</fullName>
    </recommendedName>
</protein>
<evidence type="ECO:0000256" key="7">
    <source>
        <dbReference type="SAM" id="Phobius"/>
    </source>
</evidence>
<comment type="subcellular location">
    <subcellularLocation>
        <location evidence="1">Membrane</location>
        <topology evidence="1">Multi-pass membrane protein</topology>
    </subcellularLocation>
</comment>
<feature type="transmembrane region" description="Helical" evidence="7">
    <location>
        <begin position="400"/>
        <end position="422"/>
    </location>
</feature>
<keyword evidence="4 7" id="KW-1133">Transmembrane helix</keyword>
<feature type="region of interest" description="Disordered" evidence="6">
    <location>
        <begin position="303"/>
        <end position="361"/>
    </location>
</feature>
<feature type="transmembrane region" description="Helical" evidence="7">
    <location>
        <begin position="173"/>
        <end position="195"/>
    </location>
</feature>
<dbReference type="GO" id="GO:0042910">
    <property type="term" value="F:xenobiotic transmembrane transporter activity"/>
    <property type="evidence" value="ECO:0007669"/>
    <property type="project" value="InterPro"/>
</dbReference>
<sequence length="708" mass="75847">MRGCLRHHPDYVTMFRCFVFFVLACGLLGSVSVGSSLSAYQRARPFPSFKSRSPLTSRRSGSPLFSSASVPVPVQDAEERFVPSQLPTYTETYRAIAVTSLTLLQDSLLGAIDSSCVGIRSSLELAAMTPAVQIVDTAAYFCTFLYSSTIALYGKNLALKNMEGAARVLSNSLWLAVGLGILLTATLLQTSYPILTRIVAGKYSADVIPAALSYCQIRSLGMCFGLLALSCKAALMGRRDSVSPFLATLVSSVVNLAGDALLIFGFNWGIRGAAWATVFAQATSAALLLWRLIVLSQGSVERDKGRAEETGEHQSKGGEARTIQAGEPGPDGGCTPSGETEDADAFLSHSQGGSMKGDAVEGRTRSWVARNDLLVNLMRPPRLDEFSVFMRYASSQLPTYFFKSSFYFCMTHVVSLFGNIALASNQIGIQLYTTLVNPGEAVSSCVQSFAPPVLFGGGDGDTGMKGKAASKPTKRGVAAAWPLMQRMFAVALFTSGILGLTAYLSPSVAAHFFSRDRKVLAGAQRLGPWLGVAVGVWPVCAAAEAFLISSGDLVSIPLGYLGTFALNTVVLLKFLKQAIKADARWPKGALGTLLAGSKMAGKKLDFPVVWQVLASYQILRTLLFTSRAVWQMLAARRVVRQQDREAERSIWQILSPSQVAVVAQSRQQQTEEEKPAAASGDERTPPGEGRVTEEVVVSRADPKRGSGG</sequence>
<feature type="transmembrane region" description="Helical" evidence="7">
    <location>
        <begin position="242"/>
        <end position="266"/>
    </location>
</feature>
<keyword evidence="3 7" id="KW-0812">Transmembrane</keyword>
<comment type="similarity">
    <text evidence="2">Belongs to the multi antimicrobial extrusion (MATE) (TC 2.A.66.1) family.</text>
</comment>
<feature type="transmembrane region" description="Helical" evidence="7">
    <location>
        <begin position="207"/>
        <end position="230"/>
    </location>
</feature>
<evidence type="ECO:0000256" key="1">
    <source>
        <dbReference type="ARBA" id="ARBA00004141"/>
    </source>
</evidence>
<evidence type="ECO:0008006" key="9">
    <source>
        <dbReference type="Google" id="ProtNLM"/>
    </source>
</evidence>
<name>A0A0G4F4X0_9ALVE</name>
<evidence type="ECO:0000256" key="4">
    <source>
        <dbReference type="ARBA" id="ARBA00022989"/>
    </source>
</evidence>
<dbReference type="EMBL" id="CDMZ01000121">
    <property type="protein sequence ID" value="CEM07204.1"/>
    <property type="molecule type" value="Genomic_DNA"/>
</dbReference>
<dbReference type="Pfam" id="PF01554">
    <property type="entry name" value="MatE"/>
    <property type="match status" value="1"/>
</dbReference>
<dbReference type="GO" id="GO:0016020">
    <property type="term" value="C:membrane"/>
    <property type="evidence" value="ECO:0007669"/>
    <property type="project" value="UniProtKB-SubCell"/>
</dbReference>
<feature type="compositionally biased region" description="Basic and acidic residues" evidence="6">
    <location>
        <begin position="669"/>
        <end position="693"/>
    </location>
</feature>
<dbReference type="GO" id="GO:0015297">
    <property type="term" value="F:antiporter activity"/>
    <property type="evidence" value="ECO:0007669"/>
    <property type="project" value="InterPro"/>
</dbReference>
<feature type="compositionally biased region" description="Basic and acidic residues" evidence="6">
    <location>
        <begin position="303"/>
        <end position="319"/>
    </location>
</feature>
<dbReference type="VEuPathDB" id="CryptoDB:Cvel_15176"/>
<accession>A0A0G4F4X0</accession>
<dbReference type="PANTHER" id="PTHR42893">
    <property type="entry name" value="PROTEIN DETOXIFICATION 44, CHLOROPLASTIC-RELATED"/>
    <property type="match status" value="1"/>
</dbReference>
<evidence type="ECO:0000256" key="5">
    <source>
        <dbReference type="ARBA" id="ARBA00023136"/>
    </source>
</evidence>
<evidence type="ECO:0000313" key="8">
    <source>
        <dbReference type="EMBL" id="CEM07204.1"/>
    </source>
</evidence>
<dbReference type="PhylomeDB" id="A0A0G4F4X0"/>
<feature type="region of interest" description="Disordered" evidence="6">
    <location>
        <begin position="662"/>
        <end position="708"/>
    </location>
</feature>
<reference evidence="8" key="1">
    <citation type="submission" date="2014-11" db="EMBL/GenBank/DDBJ databases">
        <authorList>
            <person name="Otto D Thomas"/>
            <person name="Naeem Raeece"/>
        </authorList>
    </citation>
    <scope>NUCLEOTIDE SEQUENCE</scope>
</reference>
<feature type="transmembrane region" description="Helical" evidence="7">
    <location>
        <begin position="272"/>
        <end position="294"/>
    </location>
</feature>
<evidence type="ECO:0000256" key="3">
    <source>
        <dbReference type="ARBA" id="ARBA00022692"/>
    </source>
</evidence>
<evidence type="ECO:0000256" key="2">
    <source>
        <dbReference type="ARBA" id="ARBA00010199"/>
    </source>
</evidence>
<organism evidence="8">
    <name type="scientific">Chromera velia CCMP2878</name>
    <dbReference type="NCBI Taxonomy" id="1169474"/>
    <lineage>
        <taxon>Eukaryota</taxon>
        <taxon>Sar</taxon>
        <taxon>Alveolata</taxon>
        <taxon>Colpodellida</taxon>
        <taxon>Chromeraceae</taxon>
        <taxon>Chromera</taxon>
    </lineage>
</organism>
<feature type="transmembrane region" description="Helical" evidence="7">
    <location>
        <begin position="131"/>
        <end position="153"/>
    </location>
</feature>
<gene>
    <name evidence="8" type="ORF">Cvel_15176</name>
</gene>
<feature type="transmembrane region" description="Helical" evidence="7">
    <location>
        <begin position="487"/>
        <end position="505"/>
    </location>
</feature>
<dbReference type="AlphaFoldDB" id="A0A0G4F4X0"/>
<feature type="transmembrane region" description="Helical" evidence="7">
    <location>
        <begin position="526"/>
        <end position="548"/>
    </location>
</feature>
<dbReference type="PANTHER" id="PTHR42893:SF9">
    <property type="entry name" value="PROTEIN DETOXIFICATION 46, CHLOROPLASTIC"/>
    <property type="match status" value="1"/>
</dbReference>
<proteinExistence type="inferred from homology"/>
<feature type="region of interest" description="Disordered" evidence="6">
    <location>
        <begin position="50"/>
        <end position="69"/>
    </location>
</feature>
<feature type="transmembrane region" description="Helical" evidence="7">
    <location>
        <begin position="554"/>
        <end position="575"/>
    </location>
</feature>